<dbReference type="SMART" id="SM00342">
    <property type="entry name" value="HTH_ARAC"/>
    <property type="match status" value="1"/>
</dbReference>
<accession>K6VUX9</accession>
<dbReference type="SUPFAM" id="SSF46689">
    <property type="entry name" value="Homeodomain-like"/>
    <property type="match status" value="1"/>
</dbReference>
<evidence type="ECO:0000256" key="3">
    <source>
        <dbReference type="ARBA" id="ARBA00023163"/>
    </source>
</evidence>
<feature type="region of interest" description="Disordered" evidence="4">
    <location>
        <begin position="1"/>
        <end position="20"/>
    </location>
</feature>
<dbReference type="InterPro" id="IPR018062">
    <property type="entry name" value="HTH_AraC-typ_CS"/>
</dbReference>
<protein>
    <submittedName>
        <fullName evidence="6">Putative AraC family transcriptional regulator</fullName>
    </submittedName>
</protein>
<evidence type="ECO:0000313" key="6">
    <source>
        <dbReference type="EMBL" id="GAB90705.1"/>
    </source>
</evidence>
<dbReference type="PRINTS" id="PR00032">
    <property type="entry name" value="HTHARAC"/>
</dbReference>
<dbReference type="Pfam" id="PF14525">
    <property type="entry name" value="AraC_binding_2"/>
    <property type="match status" value="1"/>
</dbReference>
<dbReference type="GO" id="GO:0043565">
    <property type="term" value="F:sequence-specific DNA binding"/>
    <property type="evidence" value="ECO:0007669"/>
    <property type="project" value="InterPro"/>
</dbReference>
<dbReference type="EMBL" id="BAHC01000115">
    <property type="protein sequence ID" value="GAB90705.1"/>
    <property type="molecule type" value="Genomic_DNA"/>
</dbReference>
<organism evidence="6 7">
    <name type="scientific">Gordonia rhizosphera NBRC 16068</name>
    <dbReference type="NCBI Taxonomy" id="1108045"/>
    <lineage>
        <taxon>Bacteria</taxon>
        <taxon>Bacillati</taxon>
        <taxon>Actinomycetota</taxon>
        <taxon>Actinomycetes</taxon>
        <taxon>Mycobacteriales</taxon>
        <taxon>Gordoniaceae</taxon>
        <taxon>Gordonia</taxon>
    </lineage>
</organism>
<evidence type="ECO:0000256" key="4">
    <source>
        <dbReference type="SAM" id="MobiDB-lite"/>
    </source>
</evidence>
<dbReference type="PANTHER" id="PTHR46796:SF6">
    <property type="entry name" value="ARAC SUBFAMILY"/>
    <property type="match status" value="1"/>
</dbReference>
<dbReference type="PROSITE" id="PS00041">
    <property type="entry name" value="HTH_ARAC_FAMILY_1"/>
    <property type="match status" value="1"/>
</dbReference>
<dbReference type="InterPro" id="IPR009057">
    <property type="entry name" value="Homeodomain-like_sf"/>
</dbReference>
<keyword evidence="3" id="KW-0804">Transcription</keyword>
<dbReference type="InterPro" id="IPR020449">
    <property type="entry name" value="Tscrpt_reg_AraC-type_HTH"/>
</dbReference>
<reference evidence="6 7" key="1">
    <citation type="submission" date="2012-08" db="EMBL/GenBank/DDBJ databases">
        <title>Whole genome shotgun sequence of Gordonia rhizosphera NBRC 16068.</title>
        <authorList>
            <person name="Takarada H."/>
            <person name="Isaki S."/>
            <person name="Hosoyama A."/>
            <person name="Tsuchikane K."/>
            <person name="Katsumata H."/>
            <person name="Baba S."/>
            <person name="Ohji S."/>
            <person name="Yamazaki S."/>
            <person name="Fujita N."/>
        </authorList>
    </citation>
    <scope>NUCLEOTIDE SEQUENCE [LARGE SCALE GENOMIC DNA]</scope>
    <source>
        <strain evidence="6 7">NBRC 16068</strain>
    </source>
</reference>
<feature type="domain" description="HTH araC/xylS-type" evidence="5">
    <location>
        <begin position="235"/>
        <end position="333"/>
    </location>
</feature>
<dbReference type="Pfam" id="PF12833">
    <property type="entry name" value="HTH_18"/>
    <property type="match status" value="1"/>
</dbReference>
<dbReference type="eggNOG" id="COG2207">
    <property type="taxonomic scope" value="Bacteria"/>
</dbReference>
<dbReference type="PANTHER" id="PTHR46796">
    <property type="entry name" value="HTH-TYPE TRANSCRIPTIONAL ACTIVATOR RHAS-RELATED"/>
    <property type="match status" value="1"/>
</dbReference>
<keyword evidence="2" id="KW-0238">DNA-binding</keyword>
<keyword evidence="7" id="KW-1185">Reference proteome</keyword>
<dbReference type="Gene3D" id="1.10.10.60">
    <property type="entry name" value="Homeodomain-like"/>
    <property type="match status" value="1"/>
</dbReference>
<dbReference type="GO" id="GO:0003700">
    <property type="term" value="F:DNA-binding transcription factor activity"/>
    <property type="evidence" value="ECO:0007669"/>
    <property type="project" value="InterPro"/>
</dbReference>
<proteinExistence type="predicted"/>
<dbReference type="AlphaFoldDB" id="K6VUX9"/>
<dbReference type="InterPro" id="IPR018060">
    <property type="entry name" value="HTH_AraC"/>
</dbReference>
<dbReference type="STRING" id="1108045.GORHZ_115_00600"/>
<dbReference type="InterPro" id="IPR035418">
    <property type="entry name" value="AraC-bd_2"/>
</dbReference>
<evidence type="ECO:0000256" key="2">
    <source>
        <dbReference type="ARBA" id="ARBA00023125"/>
    </source>
</evidence>
<dbReference type="InterPro" id="IPR050204">
    <property type="entry name" value="AraC_XylS_family_regulators"/>
</dbReference>
<dbReference type="Proteomes" id="UP000008363">
    <property type="component" value="Unassembled WGS sequence"/>
</dbReference>
<evidence type="ECO:0000259" key="5">
    <source>
        <dbReference type="PROSITE" id="PS01124"/>
    </source>
</evidence>
<sequence>MWPTMTENEQSHDSPRTEPETAAVVALRTSELDVDEGRSEWRSTLGHLYAEMDVAWPESRSGLDAEWGGRPLGDLHISTIRCDAQTVVRSPEMIRSDASADYLVCLVTGGHVEVRQSGRTAQLERGSFALLDLGAPFVFHSRATFGQVVVRIPGSAMAARLPGAYSHLATGRSFGPATGASAIVGRLLTDLAATPVSAAAASSFSLSAIEMLSATIIDDAREDAEAESFHAQDLARIKRVIGENLHDAELTLSDVASMSGMSLRNVQKLVKTTGRTPSAWLYEARVERAKSLLLTTDLSVATISEQVGFRDVSHFGRVFRRLAGISPGRFRAPNHALPPAMPPRTAG</sequence>
<comment type="caution">
    <text evidence="6">The sequence shown here is derived from an EMBL/GenBank/DDBJ whole genome shotgun (WGS) entry which is preliminary data.</text>
</comment>
<evidence type="ECO:0000256" key="1">
    <source>
        <dbReference type="ARBA" id="ARBA00023015"/>
    </source>
</evidence>
<keyword evidence="1" id="KW-0805">Transcription regulation</keyword>
<feature type="compositionally biased region" description="Basic and acidic residues" evidence="4">
    <location>
        <begin position="9"/>
        <end position="19"/>
    </location>
</feature>
<gene>
    <name evidence="6" type="ORF">GORHZ_115_00600</name>
</gene>
<evidence type="ECO:0000313" key="7">
    <source>
        <dbReference type="Proteomes" id="UP000008363"/>
    </source>
</evidence>
<dbReference type="PROSITE" id="PS01124">
    <property type="entry name" value="HTH_ARAC_FAMILY_2"/>
    <property type="match status" value="1"/>
</dbReference>
<name>K6VUX9_9ACTN</name>